<dbReference type="Proteomes" id="UP000383932">
    <property type="component" value="Unassembled WGS sequence"/>
</dbReference>
<gene>
    <name evidence="1" type="ORF">CTheo_4764</name>
</gene>
<evidence type="ECO:0000313" key="2">
    <source>
        <dbReference type="Proteomes" id="UP000383932"/>
    </source>
</evidence>
<evidence type="ECO:0000313" key="1">
    <source>
        <dbReference type="EMBL" id="KAB5591818.1"/>
    </source>
</evidence>
<dbReference type="AlphaFoldDB" id="A0A5N5QJZ5"/>
<dbReference type="PANTHER" id="PTHR35179:SF2">
    <property type="entry name" value="START DOMAIN-CONTAINING PROTEIN"/>
    <property type="match status" value="1"/>
</dbReference>
<reference evidence="1 2" key="1">
    <citation type="journal article" date="2019" name="Fungal Biol. Biotechnol.">
        <title>Draft genome sequence of fastidious pathogen Ceratobasidium theobromae, which causes vascular-streak dieback in Theobroma cacao.</title>
        <authorList>
            <person name="Ali S.S."/>
            <person name="Asman A."/>
            <person name="Shao J."/>
            <person name="Firmansyah A.P."/>
            <person name="Susilo A.W."/>
            <person name="Rosmana A."/>
            <person name="McMahon P."/>
            <person name="Junaid M."/>
            <person name="Guest D."/>
            <person name="Kheng T.Y."/>
            <person name="Meinhardt L.W."/>
            <person name="Bailey B.A."/>
        </authorList>
    </citation>
    <scope>NUCLEOTIDE SEQUENCE [LARGE SCALE GENOMIC DNA]</scope>
    <source>
        <strain evidence="1 2">CT2</strain>
    </source>
</reference>
<dbReference type="EMBL" id="SSOP01000088">
    <property type="protein sequence ID" value="KAB5591818.1"/>
    <property type="molecule type" value="Genomic_DNA"/>
</dbReference>
<protein>
    <submittedName>
        <fullName evidence="1">Geranylgeranyl pyrophosphate synthetase</fullName>
    </submittedName>
</protein>
<proteinExistence type="predicted"/>
<keyword evidence="2" id="KW-1185">Reference proteome</keyword>
<organism evidence="1 2">
    <name type="scientific">Ceratobasidium theobromae</name>
    <dbReference type="NCBI Taxonomy" id="1582974"/>
    <lineage>
        <taxon>Eukaryota</taxon>
        <taxon>Fungi</taxon>
        <taxon>Dikarya</taxon>
        <taxon>Basidiomycota</taxon>
        <taxon>Agaricomycotina</taxon>
        <taxon>Agaricomycetes</taxon>
        <taxon>Cantharellales</taxon>
        <taxon>Ceratobasidiaceae</taxon>
        <taxon>Ceratobasidium</taxon>
    </lineage>
</organism>
<dbReference type="PANTHER" id="PTHR35179">
    <property type="entry name" value="PROTEIN CBG02620"/>
    <property type="match status" value="1"/>
</dbReference>
<comment type="caution">
    <text evidence="1">The sequence shown here is derived from an EMBL/GenBank/DDBJ whole genome shotgun (WGS) entry which is preliminary data.</text>
</comment>
<dbReference type="OrthoDB" id="420564at2759"/>
<sequence>MLEPTSRILRGLKSKDARALLCFPDLDVDAQSTSHRIANYTPLGSYSWVDCPTPTIIIPGCPRVWKEPSLPLQIPSDSGYSFCDQNAWRCCQSPLEPLFRSVEITQKALGNRSFSLAEQNIDIVTDRNNLRKLVKMIRSVRSGTALAANKNRHFRIDAQLAPNGRTLLLTRYNMSTDRVMIDPKQPPAYGISFEGATTSIHDTLQPVEGTKGPTYMPTAYHRVAQYDIGDLRFLVRYEVDAMWDGPLQSVNADVLANNPQTPQGLEEMEVENQGHSMLRHIIGGTLVSQDRIMELKSTKQTLKWSDIQPQLYFSQTPILKAGFHRDGTFTKIETHLPDKNDFLIAAHQKLHDELPYLIATLKQMREVCQKYERAGKPLAFCWSGTGPMQAFEIKSTSRYTLPQEILNSL</sequence>
<name>A0A5N5QJZ5_9AGAM</name>
<accession>A0A5N5QJZ5</accession>